<dbReference type="Proteomes" id="UP000271010">
    <property type="component" value="Unassembled WGS sequence"/>
</dbReference>
<dbReference type="OrthoDB" id="285993at2"/>
<gene>
    <name evidence="1" type="ORF">EFA69_03940</name>
</gene>
<dbReference type="InterPro" id="IPR012657">
    <property type="entry name" value="23S_rRNA-intervening_sequence"/>
</dbReference>
<dbReference type="EMBL" id="RJJE01000002">
    <property type="protein sequence ID" value="RNI32483.1"/>
    <property type="molecule type" value="Genomic_DNA"/>
</dbReference>
<dbReference type="PIRSF" id="PIRSF035652">
    <property type="entry name" value="CHP02436"/>
    <property type="match status" value="1"/>
</dbReference>
<evidence type="ECO:0000313" key="2">
    <source>
        <dbReference type="Proteomes" id="UP000271010"/>
    </source>
</evidence>
<evidence type="ECO:0000313" key="1">
    <source>
        <dbReference type="EMBL" id="RNI32483.1"/>
    </source>
</evidence>
<dbReference type="AlphaFoldDB" id="A0A3M9N5L3"/>
<dbReference type="PANTHER" id="PTHR38471:SF2">
    <property type="entry name" value="FOUR HELIX BUNDLE PROTEIN"/>
    <property type="match status" value="1"/>
</dbReference>
<reference evidence="1 2" key="1">
    <citation type="submission" date="2018-11" db="EMBL/GenBank/DDBJ databases">
        <title>Rufibacter latericius sp. nov., isolated from water in Baiyang Lake.</title>
        <authorList>
            <person name="Yang Y."/>
        </authorList>
    </citation>
    <scope>NUCLEOTIDE SEQUENCE [LARGE SCALE GENOMIC DNA]</scope>
    <source>
        <strain evidence="1 2">MCC P1</strain>
    </source>
</reference>
<sequence>MAESIIAAKSYSFALRMIKLYKHLQKEQREFYVLTKQVLRSGTSIGANVEEALGSPSGADFRNKLTIALKEARETSYWLRLLKDSEIISVTSFDSVHNDCQELIKILKSIILTSKKNEKKEITPPTQDSELKTQD</sequence>
<dbReference type="InterPro" id="IPR036583">
    <property type="entry name" value="23S_rRNA_IVS_sf"/>
</dbReference>
<dbReference type="PANTHER" id="PTHR38471">
    <property type="entry name" value="FOUR HELIX BUNDLE PROTEIN"/>
    <property type="match status" value="1"/>
</dbReference>
<proteinExistence type="predicted"/>
<dbReference type="Pfam" id="PF05635">
    <property type="entry name" value="23S_rRNA_IVP"/>
    <property type="match status" value="1"/>
</dbReference>
<keyword evidence="2" id="KW-1185">Reference proteome</keyword>
<comment type="caution">
    <text evidence="1">The sequence shown here is derived from an EMBL/GenBank/DDBJ whole genome shotgun (WGS) entry which is preliminary data.</text>
</comment>
<dbReference type="NCBIfam" id="TIGR02436">
    <property type="entry name" value="four helix bundle protein"/>
    <property type="match status" value="1"/>
</dbReference>
<dbReference type="Gene3D" id="1.20.1440.60">
    <property type="entry name" value="23S rRNA-intervening sequence"/>
    <property type="match status" value="1"/>
</dbReference>
<accession>A0A3M9N5L3</accession>
<name>A0A3M9N5L3_9BACT</name>
<dbReference type="SUPFAM" id="SSF158446">
    <property type="entry name" value="IVS-encoded protein-like"/>
    <property type="match status" value="1"/>
</dbReference>
<protein>
    <submittedName>
        <fullName evidence="1">Four helix bundle protein</fullName>
    </submittedName>
</protein>
<dbReference type="RefSeq" id="WP_123131783.1">
    <property type="nucleotide sequence ID" value="NZ_RJJE01000002.1"/>
</dbReference>
<organism evidence="1 2">
    <name type="scientific">Rufibacter immobilis</name>
    <dbReference type="NCBI Taxonomy" id="1348778"/>
    <lineage>
        <taxon>Bacteria</taxon>
        <taxon>Pseudomonadati</taxon>
        <taxon>Bacteroidota</taxon>
        <taxon>Cytophagia</taxon>
        <taxon>Cytophagales</taxon>
        <taxon>Hymenobacteraceae</taxon>
        <taxon>Rufibacter</taxon>
    </lineage>
</organism>